<organism evidence="2 3">
    <name type="scientific">Caenorhabditis elegans</name>
    <dbReference type="NCBI Taxonomy" id="6239"/>
    <lineage>
        <taxon>Eukaryota</taxon>
        <taxon>Metazoa</taxon>
        <taxon>Ecdysozoa</taxon>
        <taxon>Nematoda</taxon>
        <taxon>Chromadorea</taxon>
        <taxon>Rhabditida</taxon>
        <taxon>Rhabditina</taxon>
        <taxon>Rhabditomorpha</taxon>
        <taxon>Rhabditoidea</taxon>
        <taxon>Rhabditidae</taxon>
        <taxon>Peloderinae</taxon>
        <taxon>Caenorhabditis</taxon>
    </lineage>
</organism>
<evidence type="ECO:0000313" key="4">
    <source>
        <dbReference type="WormBase" id="F41H10.2"/>
    </source>
</evidence>
<dbReference type="RefSeq" id="NP_500794.1">
    <property type="nucleotide sequence ID" value="NM_068393.5"/>
</dbReference>
<evidence type="ECO:0000313" key="3">
    <source>
        <dbReference type="Proteomes" id="UP000001940"/>
    </source>
</evidence>
<proteinExistence type="predicted"/>
<evidence type="ECO:0000256" key="1">
    <source>
        <dbReference type="SAM" id="MobiDB-lite"/>
    </source>
</evidence>
<dbReference type="PaxDb" id="6239-F41H10.2.1"/>
<dbReference type="PIR" id="F88690">
    <property type="entry name" value="F88690"/>
</dbReference>
<keyword evidence="3" id="KW-1185">Reference proteome</keyword>
<dbReference type="AGR" id="WB:WBGene00018315"/>
<dbReference type="HOGENOM" id="CLU_1620537_0_0_1"/>
<gene>
    <name evidence="2" type="ORF">CELE_F41H10.2</name>
    <name evidence="2 4" type="ORF">F41H10.2</name>
</gene>
<accession>Q20301</accession>
<name>Q20301_CAEEL</name>
<protein>
    <submittedName>
        <fullName evidence="2">Uncharacterized protein</fullName>
    </submittedName>
</protein>
<dbReference type="Proteomes" id="UP000001940">
    <property type="component" value="Chromosome IV"/>
</dbReference>
<dbReference type="EMBL" id="BX284604">
    <property type="protein sequence ID" value="CCD71093.1"/>
    <property type="molecule type" value="Genomic_DNA"/>
</dbReference>
<feature type="compositionally biased region" description="Low complexity" evidence="1">
    <location>
        <begin position="1"/>
        <end position="17"/>
    </location>
</feature>
<dbReference type="CTD" id="185642"/>
<sequence>METTESSLSRETTYSSSHDSDEYYDRLRNMIFKNLETPGTPITKKLQGTGDPHARQLLRKRLLRKNNKKTCDQELSFVNDNIRYYQLIDFAQRTRCRWDLYSLYYLKTAARRSYGYSSKNAELTAKSEDPAVQLLDPKKSALRWMLWCEAEPHAGGILADDGHG</sequence>
<feature type="region of interest" description="Disordered" evidence="1">
    <location>
        <begin position="1"/>
        <end position="20"/>
    </location>
</feature>
<dbReference type="WormBase" id="F41H10.2">
    <property type="protein sequence ID" value="CE10274"/>
    <property type="gene ID" value="WBGene00018315"/>
</dbReference>
<reference evidence="2 3" key="1">
    <citation type="journal article" date="1998" name="Science">
        <title>Genome sequence of the nematode C. elegans: a platform for investigating biology.</title>
        <authorList>
            <consortium name="The C. elegans sequencing consortium"/>
            <person name="Sulson J.E."/>
            <person name="Waterston R."/>
        </authorList>
    </citation>
    <scope>NUCLEOTIDE SEQUENCE [LARGE SCALE GENOMIC DNA]</scope>
    <source>
        <strain evidence="2 3">Bristol N2</strain>
    </source>
</reference>
<dbReference type="UCSC" id="F41H10.2.1">
    <property type="organism name" value="c. elegans"/>
</dbReference>
<dbReference type="AlphaFoldDB" id="Q20301"/>
<evidence type="ECO:0000313" key="2">
    <source>
        <dbReference type="EMBL" id="CCD71093.1"/>
    </source>
</evidence>
<dbReference type="Bgee" id="WBGene00018315">
    <property type="expression patterns" value="Expressed in pharyngeal muscle cell (C elegans)"/>
</dbReference>
<dbReference type="InParanoid" id="Q20301"/>
<dbReference type="GeneID" id="185642"/>
<dbReference type="KEGG" id="cel:CELE_F41H10.2"/>